<name>X1CZZ6_9ZZZZ</name>
<reference evidence="1" key="1">
    <citation type="journal article" date="2014" name="Front. Microbiol.">
        <title>High frequency of phylogenetically diverse reductive dehalogenase-homologous genes in deep subseafloor sedimentary metagenomes.</title>
        <authorList>
            <person name="Kawai M."/>
            <person name="Futagami T."/>
            <person name="Toyoda A."/>
            <person name="Takaki Y."/>
            <person name="Nishi S."/>
            <person name="Hori S."/>
            <person name="Arai W."/>
            <person name="Tsubouchi T."/>
            <person name="Morono Y."/>
            <person name="Uchiyama I."/>
            <person name="Ito T."/>
            <person name="Fujiyama A."/>
            <person name="Inagaki F."/>
            <person name="Takami H."/>
        </authorList>
    </citation>
    <scope>NUCLEOTIDE SEQUENCE</scope>
    <source>
        <strain evidence="1">Expedition CK06-06</strain>
    </source>
</reference>
<sequence length="82" mass="9416">MKDKRGFHAAIEELALKRGDWFLARNLVNPLEKKLGKSVSSISVGKHLSKMSDRLILESRFLKNAQVDGLKEYHVIKWDPNL</sequence>
<comment type="caution">
    <text evidence="1">The sequence shown here is derived from an EMBL/GenBank/DDBJ whole genome shotgun (WGS) entry which is preliminary data.</text>
</comment>
<gene>
    <name evidence="1" type="ORF">S01H4_25264</name>
</gene>
<proteinExistence type="predicted"/>
<accession>X1CZZ6</accession>
<dbReference type="EMBL" id="BART01011999">
    <property type="protein sequence ID" value="GAG89806.1"/>
    <property type="molecule type" value="Genomic_DNA"/>
</dbReference>
<organism evidence="1">
    <name type="scientific">marine sediment metagenome</name>
    <dbReference type="NCBI Taxonomy" id="412755"/>
    <lineage>
        <taxon>unclassified sequences</taxon>
        <taxon>metagenomes</taxon>
        <taxon>ecological metagenomes</taxon>
    </lineage>
</organism>
<evidence type="ECO:0000313" key="1">
    <source>
        <dbReference type="EMBL" id="GAG89806.1"/>
    </source>
</evidence>
<protein>
    <submittedName>
        <fullName evidence="1">Uncharacterized protein</fullName>
    </submittedName>
</protein>
<dbReference type="AlphaFoldDB" id="X1CZZ6"/>